<keyword evidence="1" id="KW-0472">Membrane</keyword>
<gene>
    <name evidence="2" type="ORF">BRPE64_ACDS24560</name>
</gene>
<dbReference type="PATRIC" id="fig|758793.3.peg.2460"/>
<evidence type="ECO:0000313" key="2">
    <source>
        <dbReference type="EMBL" id="BAN24210.1"/>
    </source>
</evidence>
<keyword evidence="1" id="KW-0812">Transmembrane</keyword>
<dbReference type="AlphaFoldDB" id="R4WTB5"/>
<proteinExistence type="predicted"/>
<sequence length="37" mass="4096">MAVTANVRRTLIGVCLCIFLFSLFVIDRASPRGIVRS</sequence>
<keyword evidence="3" id="KW-1185">Reference proteome</keyword>
<dbReference type="KEGG" id="buo:BRPE64_ACDS24560"/>
<accession>R4WTB5</accession>
<dbReference type="HOGENOM" id="CLU_3341221_0_0_4"/>
<organism evidence="2 3">
    <name type="scientific">Caballeronia insecticola</name>
    <dbReference type="NCBI Taxonomy" id="758793"/>
    <lineage>
        <taxon>Bacteria</taxon>
        <taxon>Pseudomonadati</taxon>
        <taxon>Pseudomonadota</taxon>
        <taxon>Betaproteobacteria</taxon>
        <taxon>Burkholderiales</taxon>
        <taxon>Burkholderiaceae</taxon>
        <taxon>Caballeronia</taxon>
    </lineage>
</organism>
<reference evidence="2 3" key="1">
    <citation type="journal article" date="2013" name="Genome Announc.">
        <title>Complete Genome Sequence of Burkholderia sp. Strain RPE64, Bacterial Symbiont of the Bean Bug Riptortus pedestris.</title>
        <authorList>
            <person name="Shibata T.F."/>
            <person name="Maeda T."/>
            <person name="Nikoh N."/>
            <person name="Yamaguchi K."/>
            <person name="Oshima K."/>
            <person name="Hattori M."/>
            <person name="Nishiyama T."/>
            <person name="Hasebe M."/>
            <person name="Fukatsu T."/>
            <person name="Kikuchi Y."/>
            <person name="Shigenobu S."/>
        </authorList>
    </citation>
    <scope>NUCLEOTIDE SEQUENCE [LARGE SCALE GENOMIC DNA]</scope>
</reference>
<evidence type="ECO:0000313" key="3">
    <source>
        <dbReference type="Proteomes" id="UP000013966"/>
    </source>
</evidence>
<name>R4WTB5_9BURK</name>
<feature type="transmembrane region" description="Helical" evidence="1">
    <location>
        <begin position="6"/>
        <end position="26"/>
    </location>
</feature>
<keyword evidence="1" id="KW-1133">Transmembrane helix</keyword>
<dbReference type="EMBL" id="AP013058">
    <property type="protein sequence ID" value="BAN24210.1"/>
    <property type="molecule type" value="Genomic_DNA"/>
</dbReference>
<reference evidence="2 3" key="2">
    <citation type="journal article" date="2018" name="Int. J. Syst. Evol. Microbiol.">
        <title>Burkholderia insecticola sp. nov., a gut symbiotic bacterium of the bean bug Riptortus pedestris.</title>
        <authorList>
            <person name="Takeshita K."/>
            <person name="Tamaki H."/>
            <person name="Ohbayashi T."/>
            <person name="Meng X.-Y."/>
            <person name="Sone T."/>
            <person name="Mitani Y."/>
            <person name="Peeters C."/>
            <person name="Kikuchi Y."/>
            <person name="Vandamme P."/>
        </authorList>
    </citation>
    <scope>NUCLEOTIDE SEQUENCE [LARGE SCALE GENOMIC DNA]</scope>
    <source>
        <strain evidence="2">RPE64</strain>
    </source>
</reference>
<dbReference type="Proteomes" id="UP000013966">
    <property type="component" value="Chromosome 1"/>
</dbReference>
<protein>
    <submittedName>
        <fullName evidence="2">Uncharacterized protein</fullName>
    </submittedName>
</protein>
<dbReference type="STRING" id="758793.BRPE64_ACDS24560"/>
<evidence type="ECO:0000256" key="1">
    <source>
        <dbReference type="SAM" id="Phobius"/>
    </source>
</evidence>